<dbReference type="AlphaFoldDB" id="A0A1I4CRR7"/>
<gene>
    <name evidence="1" type="ORF">SAMN02745775_10868</name>
</gene>
<accession>A0A1I4CRR7</accession>
<evidence type="ECO:0000313" key="1">
    <source>
        <dbReference type="EMBL" id="SFK82937.1"/>
    </source>
</evidence>
<evidence type="ECO:0008006" key="3">
    <source>
        <dbReference type="Google" id="ProtNLM"/>
    </source>
</evidence>
<keyword evidence="2" id="KW-1185">Reference proteome</keyword>
<reference evidence="1 2" key="1">
    <citation type="submission" date="2016-10" db="EMBL/GenBank/DDBJ databases">
        <authorList>
            <person name="de Groot N.N."/>
        </authorList>
    </citation>
    <scope>NUCLEOTIDE SEQUENCE [LARGE SCALE GENOMIC DNA]</scope>
    <source>
        <strain evidence="1 2">DSM 19981</strain>
    </source>
</reference>
<dbReference type="OrthoDB" id="8420594at2"/>
<evidence type="ECO:0000313" key="2">
    <source>
        <dbReference type="Proteomes" id="UP000199473"/>
    </source>
</evidence>
<dbReference type="RefSeq" id="WP_092961529.1">
    <property type="nucleotide sequence ID" value="NZ_FOSQ01000008.1"/>
</dbReference>
<dbReference type="Proteomes" id="UP000199473">
    <property type="component" value="Unassembled WGS sequence"/>
</dbReference>
<dbReference type="Pfam" id="PF10932">
    <property type="entry name" value="DUF2783"/>
    <property type="match status" value="1"/>
</dbReference>
<organism evidence="1 2">
    <name type="scientific">Falsiroseomonas stagni DSM 19981</name>
    <dbReference type="NCBI Taxonomy" id="1123062"/>
    <lineage>
        <taxon>Bacteria</taxon>
        <taxon>Pseudomonadati</taxon>
        <taxon>Pseudomonadota</taxon>
        <taxon>Alphaproteobacteria</taxon>
        <taxon>Acetobacterales</taxon>
        <taxon>Roseomonadaceae</taxon>
        <taxon>Falsiroseomonas</taxon>
    </lineage>
</organism>
<dbReference type="InterPro" id="IPR021233">
    <property type="entry name" value="DUF2783"/>
</dbReference>
<protein>
    <recommendedName>
        <fullName evidence="3">DUF2783 domain-containing protein</fullName>
    </recommendedName>
</protein>
<name>A0A1I4CRR7_9PROT</name>
<sequence>MTLDTSPRLQDPDGFLALIMEAHRGLDAEAARRFDARLALILANHIGDMAVLRQAISLAREPGRG</sequence>
<dbReference type="STRING" id="1123062.SAMN02745775_10868"/>
<proteinExistence type="predicted"/>
<dbReference type="EMBL" id="FOSQ01000008">
    <property type="protein sequence ID" value="SFK82937.1"/>
    <property type="molecule type" value="Genomic_DNA"/>
</dbReference>